<dbReference type="GO" id="GO:0005737">
    <property type="term" value="C:cytoplasm"/>
    <property type="evidence" value="ECO:0007669"/>
    <property type="project" value="UniProtKB-SubCell"/>
</dbReference>
<evidence type="ECO:0000256" key="3">
    <source>
        <dbReference type="ARBA" id="ARBA00022490"/>
    </source>
</evidence>
<dbReference type="SUPFAM" id="SSF46565">
    <property type="entry name" value="Chaperone J-domain"/>
    <property type="match status" value="1"/>
</dbReference>
<comment type="subcellular location">
    <subcellularLocation>
        <location evidence="2">Cytoplasm</location>
    </subcellularLocation>
    <subcellularLocation>
        <location evidence="1">Nucleus</location>
    </subcellularLocation>
</comment>
<dbReference type="InterPro" id="IPR001623">
    <property type="entry name" value="DnaJ_domain"/>
</dbReference>
<dbReference type="InterPro" id="IPR036869">
    <property type="entry name" value="J_dom_sf"/>
</dbReference>
<dbReference type="Pfam" id="PF00226">
    <property type="entry name" value="DnaJ"/>
    <property type="match status" value="1"/>
</dbReference>
<dbReference type="CDD" id="cd06257">
    <property type="entry name" value="DnaJ"/>
    <property type="match status" value="1"/>
</dbReference>
<evidence type="ECO:0000256" key="4">
    <source>
        <dbReference type="ARBA" id="ARBA00023186"/>
    </source>
</evidence>
<dbReference type="AlphaFoldDB" id="A0A024SL44"/>
<dbReference type="GO" id="GO:0005681">
    <property type="term" value="C:spliceosomal complex"/>
    <property type="evidence" value="ECO:0007669"/>
    <property type="project" value="TreeGrafter"/>
</dbReference>
<evidence type="ECO:0000256" key="1">
    <source>
        <dbReference type="ARBA" id="ARBA00004123"/>
    </source>
</evidence>
<evidence type="ECO:0000256" key="5">
    <source>
        <dbReference type="ARBA" id="ARBA00023242"/>
    </source>
</evidence>
<proteinExistence type="predicted"/>
<reference evidence="9" key="1">
    <citation type="journal article" date="2013" name="Ind. Biotechnol.">
        <title>Comparative genomics analysis of Trichoderma reesei strains.</title>
        <authorList>
            <person name="Koike H."/>
            <person name="Aerts A."/>
            <person name="LaButti K."/>
            <person name="Grigoriev I.V."/>
            <person name="Baker S.E."/>
        </authorList>
    </citation>
    <scope>NUCLEOTIDE SEQUENCE [LARGE SCALE GENOMIC DNA]</scope>
    <source>
        <strain evidence="9">ATCC 56765 / BCRC 32924 / NRRL 11460 / Rut C-30</strain>
    </source>
</reference>
<gene>
    <name evidence="8" type="ORF">M419DRAFT_70404</name>
</gene>
<sequence>MSDDKADLLRFANEYADKNIDLYELLGVDALTPKEDVHRAWRKASLNYHPDKAREKFDAAKWELFERARDILSDPNARAAYDQSLKAKLLRKQEREAMDKEHQRFADDLEARENAHRQRMQEQQQRDQEKLAKERERLAEAQRMHDEEKRRQAEAAEAAAEAAQKLEDIAEARRRLKERKEDKARRKQVKKSLKATGGIKKPPGPANGTVLVPGDYVVDVGAVKKKYWELVCDKLRAVQAVRNLQKLDVTDSQELEDAEKKMIEARQRIHEAEMKFQQDTTAV</sequence>
<evidence type="ECO:0000256" key="6">
    <source>
        <dbReference type="SAM" id="MobiDB-lite"/>
    </source>
</evidence>
<dbReference type="PANTHER" id="PTHR44313:SF1">
    <property type="entry name" value="DNAJ HOMOLOG SUBFAMILY C MEMBER 17"/>
    <property type="match status" value="1"/>
</dbReference>
<feature type="domain" description="J" evidence="7">
    <location>
        <begin position="21"/>
        <end position="85"/>
    </location>
</feature>
<dbReference type="OrthoDB" id="376357at2759"/>
<evidence type="ECO:0000313" key="8">
    <source>
        <dbReference type="EMBL" id="ETS05673.1"/>
    </source>
</evidence>
<evidence type="ECO:0000256" key="2">
    <source>
        <dbReference type="ARBA" id="ARBA00004496"/>
    </source>
</evidence>
<accession>A0A024SL44</accession>
<dbReference type="GO" id="GO:0000390">
    <property type="term" value="P:spliceosomal complex disassembly"/>
    <property type="evidence" value="ECO:0007669"/>
    <property type="project" value="TreeGrafter"/>
</dbReference>
<dbReference type="Gene3D" id="1.10.287.110">
    <property type="entry name" value="DnaJ domain"/>
    <property type="match status" value="1"/>
</dbReference>
<dbReference type="Proteomes" id="UP000024376">
    <property type="component" value="Unassembled WGS sequence"/>
</dbReference>
<dbReference type="KEGG" id="trr:M419DRAFT_70404"/>
<dbReference type="HOGENOM" id="CLU_1012655_0_0_1"/>
<keyword evidence="5" id="KW-0539">Nucleus</keyword>
<keyword evidence="4" id="KW-0143">Chaperone</keyword>
<dbReference type="EMBL" id="KI911140">
    <property type="protein sequence ID" value="ETS05673.1"/>
    <property type="molecule type" value="Genomic_DNA"/>
</dbReference>
<dbReference type="SMART" id="SM00271">
    <property type="entry name" value="DnaJ"/>
    <property type="match status" value="1"/>
</dbReference>
<feature type="region of interest" description="Disordered" evidence="6">
    <location>
        <begin position="139"/>
        <end position="162"/>
    </location>
</feature>
<evidence type="ECO:0000313" key="9">
    <source>
        <dbReference type="Proteomes" id="UP000024376"/>
    </source>
</evidence>
<feature type="region of interest" description="Disordered" evidence="6">
    <location>
        <begin position="176"/>
        <end position="206"/>
    </location>
</feature>
<dbReference type="PROSITE" id="PS50076">
    <property type="entry name" value="DNAJ_2"/>
    <property type="match status" value="1"/>
</dbReference>
<dbReference type="PRINTS" id="PR00625">
    <property type="entry name" value="JDOMAIN"/>
</dbReference>
<dbReference type="InterPro" id="IPR052094">
    <property type="entry name" value="Pre-mRNA-splicing_ERAD"/>
</dbReference>
<keyword evidence="3" id="KW-0963">Cytoplasm</keyword>
<evidence type="ECO:0000259" key="7">
    <source>
        <dbReference type="PROSITE" id="PS50076"/>
    </source>
</evidence>
<protein>
    <recommendedName>
        <fullName evidence="7">J domain-containing protein</fullName>
    </recommendedName>
</protein>
<feature type="compositionally biased region" description="Basic and acidic residues" evidence="6">
    <location>
        <begin position="139"/>
        <end position="154"/>
    </location>
</feature>
<dbReference type="PANTHER" id="PTHR44313">
    <property type="entry name" value="DNAJ HOMOLOG SUBFAMILY C MEMBER 17"/>
    <property type="match status" value="1"/>
</dbReference>
<name>A0A024SL44_HYPJR</name>
<organism evidence="8 9">
    <name type="scientific">Hypocrea jecorina (strain ATCC 56765 / BCRC 32924 / NRRL 11460 / Rut C-30)</name>
    <name type="common">Trichoderma reesei</name>
    <dbReference type="NCBI Taxonomy" id="1344414"/>
    <lineage>
        <taxon>Eukaryota</taxon>
        <taxon>Fungi</taxon>
        <taxon>Dikarya</taxon>
        <taxon>Ascomycota</taxon>
        <taxon>Pezizomycotina</taxon>
        <taxon>Sordariomycetes</taxon>
        <taxon>Hypocreomycetidae</taxon>
        <taxon>Hypocreales</taxon>
        <taxon>Hypocreaceae</taxon>
        <taxon>Trichoderma</taxon>
    </lineage>
</organism>